<keyword evidence="3" id="KW-1185">Reference proteome</keyword>
<dbReference type="Proteomes" id="UP001054837">
    <property type="component" value="Unassembled WGS sequence"/>
</dbReference>
<evidence type="ECO:0000313" key="3">
    <source>
        <dbReference type="Proteomes" id="UP001054837"/>
    </source>
</evidence>
<accession>A0AAV4RYI1</accession>
<organism evidence="2 3">
    <name type="scientific">Caerostris darwini</name>
    <dbReference type="NCBI Taxonomy" id="1538125"/>
    <lineage>
        <taxon>Eukaryota</taxon>
        <taxon>Metazoa</taxon>
        <taxon>Ecdysozoa</taxon>
        <taxon>Arthropoda</taxon>
        <taxon>Chelicerata</taxon>
        <taxon>Arachnida</taxon>
        <taxon>Araneae</taxon>
        <taxon>Araneomorphae</taxon>
        <taxon>Entelegynae</taxon>
        <taxon>Araneoidea</taxon>
        <taxon>Araneidae</taxon>
        <taxon>Caerostris</taxon>
    </lineage>
</organism>
<dbReference type="EMBL" id="BPLQ01006750">
    <property type="protein sequence ID" value="GIY24888.1"/>
    <property type="molecule type" value="Genomic_DNA"/>
</dbReference>
<protein>
    <submittedName>
        <fullName evidence="2">Uncharacterized protein</fullName>
    </submittedName>
</protein>
<reference evidence="2 3" key="1">
    <citation type="submission" date="2021-06" db="EMBL/GenBank/DDBJ databases">
        <title>Caerostris darwini draft genome.</title>
        <authorList>
            <person name="Kono N."/>
            <person name="Arakawa K."/>
        </authorList>
    </citation>
    <scope>NUCLEOTIDE SEQUENCE [LARGE SCALE GENOMIC DNA]</scope>
</reference>
<comment type="caution">
    <text evidence="2">The sequence shown here is derived from an EMBL/GenBank/DDBJ whole genome shotgun (WGS) entry which is preliminary data.</text>
</comment>
<name>A0AAV4RYI1_9ARAC</name>
<evidence type="ECO:0000313" key="2">
    <source>
        <dbReference type="EMBL" id="GIY24888.1"/>
    </source>
</evidence>
<dbReference type="AlphaFoldDB" id="A0AAV4RYI1"/>
<proteinExistence type="predicted"/>
<feature type="region of interest" description="Disordered" evidence="1">
    <location>
        <begin position="79"/>
        <end position="113"/>
    </location>
</feature>
<gene>
    <name evidence="2" type="ORF">CDAR_445711</name>
</gene>
<sequence length="113" mass="12621">MFKYNISQLSQNTSSSTLIFLTRSISTLFQCFENKLRKQFSVFISVSNDACPVVLVCISELKSPSDSVTGLSRLVDHDLVNGCPPPERKRKKKKSSASFEPKEMEKSPFLPGS</sequence>
<evidence type="ECO:0000256" key="1">
    <source>
        <dbReference type="SAM" id="MobiDB-lite"/>
    </source>
</evidence>